<evidence type="ECO:0000313" key="4">
    <source>
        <dbReference type="Proteomes" id="UP001596250"/>
    </source>
</evidence>
<accession>A0ABW1IT96</accession>
<dbReference type="Pfam" id="PF01381">
    <property type="entry name" value="HTH_3"/>
    <property type="match status" value="1"/>
</dbReference>
<dbReference type="EMBL" id="JBHSQV010000179">
    <property type="protein sequence ID" value="MFC5988335.1"/>
    <property type="molecule type" value="Genomic_DNA"/>
</dbReference>
<evidence type="ECO:0000256" key="1">
    <source>
        <dbReference type="ARBA" id="ARBA00023125"/>
    </source>
</evidence>
<gene>
    <name evidence="3" type="ORF">ACFPXP_18180</name>
</gene>
<reference evidence="4" key="1">
    <citation type="journal article" date="2019" name="Int. J. Syst. Evol. Microbiol.">
        <title>The Global Catalogue of Microorganisms (GCM) 10K type strain sequencing project: providing services to taxonomists for standard genome sequencing and annotation.</title>
        <authorList>
            <consortium name="The Broad Institute Genomics Platform"/>
            <consortium name="The Broad Institute Genome Sequencing Center for Infectious Disease"/>
            <person name="Wu L."/>
            <person name="Ma J."/>
        </authorList>
    </citation>
    <scope>NUCLEOTIDE SEQUENCE [LARGE SCALE GENOMIC DNA]</scope>
    <source>
        <strain evidence="4">CCM 8749</strain>
    </source>
</reference>
<dbReference type="InterPro" id="IPR050807">
    <property type="entry name" value="TransReg_Diox_bact_type"/>
</dbReference>
<dbReference type="Gene3D" id="1.10.260.40">
    <property type="entry name" value="lambda repressor-like DNA-binding domains"/>
    <property type="match status" value="1"/>
</dbReference>
<dbReference type="PROSITE" id="PS50943">
    <property type="entry name" value="HTH_CROC1"/>
    <property type="match status" value="1"/>
</dbReference>
<keyword evidence="4" id="KW-1185">Reference proteome</keyword>
<dbReference type="Proteomes" id="UP001596250">
    <property type="component" value="Unassembled WGS sequence"/>
</dbReference>
<dbReference type="CDD" id="cd00093">
    <property type="entry name" value="HTH_XRE"/>
    <property type="match status" value="1"/>
</dbReference>
<keyword evidence="1" id="KW-0238">DNA-binding</keyword>
<comment type="caution">
    <text evidence="3">The sequence shown here is derived from an EMBL/GenBank/DDBJ whole genome shotgun (WGS) entry which is preliminary data.</text>
</comment>
<dbReference type="PANTHER" id="PTHR46797">
    <property type="entry name" value="HTH-TYPE TRANSCRIPTIONAL REGULATOR"/>
    <property type="match status" value="1"/>
</dbReference>
<dbReference type="InterPro" id="IPR001387">
    <property type="entry name" value="Cro/C1-type_HTH"/>
</dbReference>
<organism evidence="3 4">
    <name type="scientific">Marinicrinis lubricantis</name>
    <dbReference type="NCBI Taxonomy" id="2086470"/>
    <lineage>
        <taxon>Bacteria</taxon>
        <taxon>Bacillati</taxon>
        <taxon>Bacillota</taxon>
        <taxon>Bacilli</taxon>
        <taxon>Bacillales</taxon>
        <taxon>Paenibacillaceae</taxon>
    </lineage>
</organism>
<dbReference type="PANTHER" id="PTHR46797:SF1">
    <property type="entry name" value="METHYLPHOSPHONATE SYNTHASE"/>
    <property type="match status" value="1"/>
</dbReference>
<dbReference type="RefSeq" id="WP_379895795.1">
    <property type="nucleotide sequence ID" value="NZ_CBCSCT010000015.1"/>
</dbReference>
<dbReference type="SUPFAM" id="SSF47413">
    <property type="entry name" value="lambda repressor-like DNA-binding domains"/>
    <property type="match status" value="1"/>
</dbReference>
<proteinExistence type="predicted"/>
<evidence type="ECO:0000259" key="2">
    <source>
        <dbReference type="PROSITE" id="PS50943"/>
    </source>
</evidence>
<evidence type="ECO:0000313" key="3">
    <source>
        <dbReference type="EMBL" id="MFC5988335.1"/>
    </source>
</evidence>
<feature type="domain" description="HTH cro/C1-type" evidence="2">
    <location>
        <begin position="11"/>
        <end position="65"/>
    </location>
</feature>
<sequence>MSRIMVRTEALIQARVYKGLTQKELASRIGVSPAYISLIERGEKSVGPATAKRICETLDLQWQQLFSLNSTTPQN</sequence>
<dbReference type="SMART" id="SM00530">
    <property type="entry name" value="HTH_XRE"/>
    <property type="match status" value="1"/>
</dbReference>
<name>A0ABW1IT96_9BACL</name>
<dbReference type="InterPro" id="IPR010982">
    <property type="entry name" value="Lambda_DNA-bd_dom_sf"/>
</dbReference>
<protein>
    <submittedName>
        <fullName evidence="3">Helix-turn-helix transcriptional regulator</fullName>
    </submittedName>
</protein>